<comment type="caution">
    <text evidence="1">The sequence shown here is derived from an EMBL/GenBank/DDBJ whole genome shotgun (WGS) entry which is preliminary data.</text>
</comment>
<protein>
    <submittedName>
        <fullName evidence="1">Uncharacterized protein</fullName>
    </submittedName>
</protein>
<keyword evidence="2" id="KW-1185">Reference proteome</keyword>
<gene>
    <name evidence="1" type="ORF">ACJMK2_014351</name>
</gene>
<organism evidence="1 2">
    <name type="scientific">Sinanodonta woodiana</name>
    <name type="common">Chinese pond mussel</name>
    <name type="synonym">Anodonta woodiana</name>
    <dbReference type="NCBI Taxonomy" id="1069815"/>
    <lineage>
        <taxon>Eukaryota</taxon>
        <taxon>Metazoa</taxon>
        <taxon>Spiralia</taxon>
        <taxon>Lophotrochozoa</taxon>
        <taxon>Mollusca</taxon>
        <taxon>Bivalvia</taxon>
        <taxon>Autobranchia</taxon>
        <taxon>Heteroconchia</taxon>
        <taxon>Palaeoheterodonta</taxon>
        <taxon>Unionida</taxon>
        <taxon>Unionoidea</taxon>
        <taxon>Unionidae</taxon>
        <taxon>Unioninae</taxon>
        <taxon>Sinanodonta</taxon>
    </lineage>
</organism>
<proteinExistence type="predicted"/>
<evidence type="ECO:0000313" key="2">
    <source>
        <dbReference type="Proteomes" id="UP001634394"/>
    </source>
</evidence>
<sequence length="74" mass="8391">MHHSSGLSKSDIPEVQSHIENSIHECLYITVLIDPQKFEFVKQVLDSEPCLPSCSSSVHNSIIYRLQEKNKTPP</sequence>
<reference evidence="1 2" key="1">
    <citation type="submission" date="2024-11" db="EMBL/GenBank/DDBJ databases">
        <title>Chromosome-level genome assembly of the freshwater bivalve Anodonta woodiana.</title>
        <authorList>
            <person name="Chen X."/>
        </authorList>
    </citation>
    <scope>NUCLEOTIDE SEQUENCE [LARGE SCALE GENOMIC DNA]</scope>
    <source>
        <strain evidence="1">MN2024</strain>
        <tissue evidence="1">Gills</tissue>
    </source>
</reference>
<dbReference type="Proteomes" id="UP001634394">
    <property type="component" value="Unassembled WGS sequence"/>
</dbReference>
<accession>A0ABD3V0G3</accession>
<dbReference type="EMBL" id="JBJQND010000014">
    <property type="protein sequence ID" value="KAL3855124.1"/>
    <property type="molecule type" value="Genomic_DNA"/>
</dbReference>
<dbReference type="AlphaFoldDB" id="A0ABD3V0G3"/>
<evidence type="ECO:0000313" key="1">
    <source>
        <dbReference type="EMBL" id="KAL3855124.1"/>
    </source>
</evidence>
<name>A0ABD3V0G3_SINWO</name>